<evidence type="ECO:0000256" key="4">
    <source>
        <dbReference type="ARBA" id="ARBA00022701"/>
    </source>
</evidence>
<keyword evidence="6" id="KW-0067">ATP-binding</keyword>
<organism evidence="16 17">
    <name type="scientific">Armadillidium nasatum</name>
    <dbReference type="NCBI Taxonomy" id="96803"/>
    <lineage>
        <taxon>Eukaryota</taxon>
        <taxon>Metazoa</taxon>
        <taxon>Ecdysozoa</taxon>
        <taxon>Arthropoda</taxon>
        <taxon>Crustacea</taxon>
        <taxon>Multicrustacea</taxon>
        <taxon>Malacostraca</taxon>
        <taxon>Eumalacostraca</taxon>
        <taxon>Peracarida</taxon>
        <taxon>Isopoda</taxon>
        <taxon>Oniscidea</taxon>
        <taxon>Crinocheta</taxon>
        <taxon>Armadillidiidae</taxon>
        <taxon>Armadillidium</taxon>
    </lineage>
</organism>
<feature type="compositionally biased region" description="Polar residues" evidence="13">
    <location>
        <begin position="73"/>
        <end position="84"/>
    </location>
</feature>
<evidence type="ECO:0000256" key="13">
    <source>
        <dbReference type="SAM" id="MobiDB-lite"/>
    </source>
</evidence>
<dbReference type="GO" id="GO:0045505">
    <property type="term" value="F:dynein intermediate chain binding"/>
    <property type="evidence" value="ECO:0007669"/>
    <property type="project" value="InterPro"/>
</dbReference>
<keyword evidence="11" id="KW-0206">Cytoskeleton</keyword>
<comment type="similarity">
    <text evidence="2">Belongs to the dynein heavy chain family.</text>
</comment>
<evidence type="ECO:0000256" key="6">
    <source>
        <dbReference type="ARBA" id="ARBA00022840"/>
    </source>
</evidence>
<dbReference type="SUPFAM" id="SSF52540">
    <property type="entry name" value="P-loop containing nucleoside triphosphate hydrolases"/>
    <property type="match status" value="2"/>
</dbReference>
<dbReference type="InterPro" id="IPR035699">
    <property type="entry name" value="AAA_6"/>
</dbReference>
<name>A0A5N5SR72_9CRUS</name>
<dbReference type="Gene3D" id="1.20.58.1120">
    <property type="match status" value="1"/>
</dbReference>
<dbReference type="GO" id="GO:0051959">
    <property type="term" value="F:dynein light intermediate chain binding"/>
    <property type="evidence" value="ECO:0007669"/>
    <property type="project" value="InterPro"/>
</dbReference>
<evidence type="ECO:0000256" key="5">
    <source>
        <dbReference type="ARBA" id="ARBA00022741"/>
    </source>
</evidence>
<dbReference type="PANTHER" id="PTHR45703">
    <property type="entry name" value="DYNEIN HEAVY CHAIN"/>
    <property type="match status" value="1"/>
</dbReference>
<keyword evidence="12" id="KW-0966">Cell projection</keyword>
<feature type="domain" description="Dynein heavy chain linker" evidence="14">
    <location>
        <begin position="666"/>
        <end position="1071"/>
    </location>
</feature>
<comment type="caution">
    <text evidence="16">The sequence shown here is derived from an EMBL/GenBank/DDBJ whole genome shotgun (WGS) entry which is preliminary data.</text>
</comment>
<dbReference type="GO" id="GO:0005524">
    <property type="term" value="F:ATP binding"/>
    <property type="evidence" value="ECO:0007669"/>
    <property type="project" value="UniProtKB-KW"/>
</dbReference>
<protein>
    <submittedName>
        <fullName evidence="16">Dynein heavy chain 3, axonemal</fullName>
    </submittedName>
</protein>
<keyword evidence="10" id="KW-0505">Motor protein</keyword>
<keyword evidence="5" id="KW-0547">Nucleotide-binding</keyword>
<dbReference type="FunFam" id="1.10.8.710:FF:000001">
    <property type="entry name" value="Dynein axonemal heavy chain 2"/>
    <property type="match status" value="1"/>
</dbReference>
<evidence type="ECO:0000313" key="17">
    <source>
        <dbReference type="Proteomes" id="UP000326759"/>
    </source>
</evidence>
<dbReference type="Proteomes" id="UP000326759">
    <property type="component" value="Unassembled WGS sequence"/>
</dbReference>
<dbReference type="GO" id="GO:0007018">
    <property type="term" value="P:microtubule-based movement"/>
    <property type="evidence" value="ECO:0007669"/>
    <property type="project" value="InterPro"/>
</dbReference>
<dbReference type="Gene3D" id="1.20.140.100">
    <property type="entry name" value="Dynein heavy chain, N-terminal domain 2"/>
    <property type="match status" value="1"/>
</dbReference>
<feature type="compositionally biased region" description="Basic residues" evidence="13">
    <location>
        <begin position="23"/>
        <end position="34"/>
    </location>
</feature>
<dbReference type="Gene3D" id="1.10.287.2620">
    <property type="match status" value="1"/>
</dbReference>
<feature type="region of interest" description="Disordered" evidence="13">
    <location>
        <begin position="1"/>
        <end position="40"/>
    </location>
</feature>
<dbReference type="Gene3D" id="3.20.180.20">
    <property type="entry name" value="Dynein heavy chain, N-terminal domain 2"/>
    <property type="match status" value="1"/>
</dbReference>
<dbReference type="GO" id="GO:0030286">
    <property type="term" value="C:dynein complex"/>
    <property type="evidence" value="ECO:0007669"/>
    <property type="project" value="UniProtKB-KW"/>
</dbReference>
<evidence type="ECO:0000259" key="15">
    <source>
        <dbReference type="Pfam" id="PF12774"/>
    </source>
</evidence>
<sequence>MEKEESQKGSDDTQKNNIDLKRTKILSKRPKTSKPKTVLKTQISLLENDLKREIPLPGNQRTSFENSKLPRIQKTSTNKNNLDKSSPVLEDKKNLLKDKREKRSKSSSNLPVVSLECLIEKYHPHWKFFRHVDQLDNGRENVKRHLVPKPTFVAPIASLTEEDLSSGNSMHISRAGFRKSENADTKTRYREASIPRSPEEQIIKMNQKRTSELKPSTDDLKMFSFYFKKGIRDDQMAQPDYNYLKLVSKNLTPELLRDIRFCLIVENLVKELHQYYLNGVRRAVLLYALLSLQERKSFSKLLFVKKELLQKSSEGNEDYFMSPEELEEKVRGICRQTRNILLNDCVRSKMSLQLRSLTIASLNEFLSILKVHEKGNFFEGEYDESKFFEAPLSTLVLKVENNELVFKPSLEKTRECLKNCVVAIIDANRKIPRMERLLFPVPWFSIGKSLHILQFYNCKLQILHILQFINPFYSDLKLTNHYLHPVNLKEEIVQNINSEIEEIFDRNFEGPKIYIEIYVPFEKLFKKELRKYIQDFIKEAGEIRHGRIPVDQMPFMGRMYAWPQKIQEDFRLAEVRLSHKRDQKEAALKERVRSFDKTLTVHSKELEDLRSRENFSMKEIRMETMKRNVDFLDKLSHQLHKAKTELQAINEEQNLLSWEISKFPLLQQILIQKEPFDKLWHTTHDFHLKYELWYNGPFLKLDADVVNEEVEGMWKTMFRLTKTFSDQVGSRRVAEYVKEKIEVFRQYVPILQCICNPGLRERHWKLLGEHLGTPIELTESTSLGDMIEAGLPSIQRKLEEISHSASKEFALEKSLEKMKSEWVNVTFEFKAWRETGVSILSAVDDIQVLLDEHTQKVQTMRGSPYIKPFEEEIKAWEEKLLSMQDILDSWVKCQVTWLYLEPIFSSEDIMKQMPVEGRKFSRVDSTWRDIMSVAVVDPRALVATDQPNMLERLQENNALLEDIQKGLNNYLEKKRLFFPRFFFLSNDELLEILSETKDPQRVQPHLRKCFQGIDALNFSSLLEIEGMISSDGEMVQFSNRVIPGKARGLVEKWLLEVEEMMIQSLQDVMVRAMESYPQTPHQKWIIQWPSQIVLTVVQILWTSDISSKLLDGGLQDYIREIDERIEEVVRLVKGELKPADRITLGNLIISYVHGRDVAKELKSKNVQSLQDFSWVSQLRYLWINELVQVHMIMTSIDYGYEYLGNTTRLVITPLTDRCFRTLMGALKHHLGGAPEGPAGTGKTETCKDLAKAVAKQCIIFNCSEGMDYKAMAKFLKGLAQSGSWACFDEFNRMELEVLSVVAQQVQCLQSAVVRGAQTFSFDGTTLVLNPSCNVFITMNPGLARKIIDTYKLCSEQLSSQSHYDYGMRAVKAVLLAASSLKLQCPSLPEVQIVLKAIKDVNLPKFLSQDVPLFEGIVNDLFPAQYSQRDEEIVFEECIKETFANKNLQNVDWLTGKIMQLYNMILVRHGVMIVGDSLSGKTTAYQVLCSVIETLSVSGKLPNESGVQYKIINPKALTLGQLYGAYDPFSHEWSDGVLAKTFREMAVTKSEDRQWLIFDGPVDSLWVENLNTALDDNKKLCLMSGEIIQVLF</sequence>
<keyword evidence="9" id="KW-0969">Cilium</keyword>
<feature type="domain" description="Dynein heavy chain hydrolytic ATP-binding dynein motor region" evidence="15">
    <location>
        <begin position="1198"/>
        <end position="1343"/>
    </location>
</feature>
<dbReference type="Pfam" id="PF12774">
    <property type="entry name" value="AAA_6"/>
    <property type="match status" value="1"/>
</dbReference>
<dbReference type="InterPro" id="IPR026983">
    <property type="entry name" value="DHC"/>
</dbReference>
<dbReference type="GO" id="GO:0005874">
    <property type="term" value="C:microtubule"/>
    <property type="evidence" value="ECO:0007669"/>
    <property type="project" value="UniProtKB-KW"/>
</dbReference>
<comment type="subcellular location">
    <subcellularLocation>
        <location evidence="1">Cytoplasm</location>
        <location evidence="1">Cytoskeleton</location>
        <location evidence="1">Cilium axoneme</location>
    </subcellularLocation>
</comment>
<evidence type="ECO:0000256" key="10">
    <source>
        <dbReference type="ARBA" id="ARBA00023175"/>
    </source>
</evidence>
<dbReference type="InterPro" id="IPR027417">
    <property type="entry name" value="P-loop_NTPase"/>
</dbReference>
<dbReference type="OrthoDB" id="5593012at2759"/>
<feature type="compositionally biased region" description="Basic and acidic residues" evidence="13">
    <location>
        <begin position="1"/>
        <end position="22"/>
    </location>
</feature>
<evidence type="ECO:0000256" key="3">
    <source>
        <dbReference type="ARBA" id="ARBA00022490"/>
    </source>
</evidence>
<keyword evidence="4" id="KW-0493">Microtubule</keyword>
<dbReference type="Gene3D" id="3.40.50.300">
    <property type="entry name" value="P-loop containing nucleotide triphosphate hydrolases"/>
    <property type="match status" value="2"/>
</dbReference>
<evidence type="ECO:0000256" key="9">
    <source>
        <dbReference type="ARBA" id="ARBA00023069"/>
    </source>
</evidence>
<dbReference type="InterPro" id="IPR013602">
    <property type="entry name" value="Dynein_heavy_linker"/>
</dbReference>
<proteinExistence type="inferred from homology"/>
<dbReference type="InterPro" id="IPR042222">
    <property type="entry name" value="Dynein_2_N"/>
</dbReference>
<accession>A0A5N5SR72</accession>
<evidence type="ECO:0000256" key="8">
    <source>
        <dbReference type="ARBA" id="ARBA00023054"/>
    </source>
</evidence>
<evidence type="ECO:0000256" key="2">
    <source>
        <dbReference type="ARBA" id="ARBA00008887"/>
    </source>
</evidence>
<dbReference type="Pfam" id="PF08393">
    <property type="entry name" value="DHC_N2"/>
    <property type="match status" value="1"/>
</dbReference>
<dbReference type="InterPro" id="IPR042228">
    <property type="entry name" value="Dynein_linker_3"/>
</dbReference>
<keyword evidence="3" id="KW-0963">Cytoplasm</keyword>
<feature type="region of interest" description="Disordered" evidence="13">
    <location>
        <begin position="52"/>
        <end position="107"/>
    </location>
</feature>
<reference evidence="16 17" key="1">
    <citation type="journal article" date="2019" name="PLoS Biol.">
        <title>Sex chromosomes control vertical transmission of feminizing Wolbachia symbionts in an isopod.</title>
        <authorList>
            <person name="Becking T."/>
            <person name="Chebbi M.A."/>
            <person name="Giraud I."/>
            <person name="Moumen B."/>
            <person name="Laverre T."/>
            <person name="Caubet Y."/>
            <person name="Peccoud J."/>
            <person name="Gilbert C."/>
            <person name="Cordaux R."/>
        </authorList>
    </citation>
    <scope>NUCLEOTIDE SEQUENCE [LARGE SCALE GENOMIC DNA]</scope>
    <source>
        <strain evidence="16">ANa2</strain>
        <tissue evidence="16">Whole body excluding digestive tract and cuticle</tissue>
    </source>
</reference>
<dbReference type="FunFam" id="3.40.50.300:FF:000063">
    <property type="entry name" value="dynein heavy chain 6, axonemal"/>
    <property type="match status" value="1"/>
</dbReference>
<dbReference type="FunFam" id="1.20.58.1120:FF:000001">
    <property type="entry name" value="dynein heavy chain 2, axonemal"/>
    <property type="match status" value="1"/>
</dbReference>
<evidence type="ECO:0000256" key="11">
    <source>
        <dbReference type="ARBA" id="ARBA00023212"/>
    </source>
</evidence>
<keyword evidence="8" id="KW-0175">Coiled coil</keyword>
<dbReference type="GO" id="GO:0005930">
    <property type="term" value="C:axoneme"/>
    <property type="evidence" value="ECO:0007669"/>
    <property type="project" value="UniProtKB-SubCell"/>
</dbReference>
<dbReference type="FunFam" id="3.20.180.20:FF:000003">
    <property type="entry name" value="Dynein heavy chain 12, axonemal"/>
    <property type="match status" value="1"/>
</dbReference>
<dbReference type="PANTHER" id="PTHR45703:SF1">
    <property type="entry name" value="DYNEINS HEAVY CHAIN"/>
    <property type="match status" value="1"/>
</dbReference>
<dbReference type="FunFam" id="1.10.287.2620:FF:000002">
    <property type="entry name" value="Dynein heavy chain 2, axonemal"/>
    <property type="match status" value="1"/>
</dbReference>
<dbReference type="FunFam" id="1.20.140.100:FF:000004">
    <property type="entry name" value="Dynein axonemal heavy chain 6"/>
    <property type="match status" value="1"/>
</dbReference>
<feature type="compositionally biased region" description="Basic and acidic residues" evidence="13">
    <location>
        <begin position="89"/>
        <end position="101"/>
    </location>
</feature>
<keyword evidence="17" id="KW-1185">Reference proteome</keyword>
<evidence type="ECO:0000256" key="12">
    <source>
        <dbReference type="ARBA" id="ARBA00023273"/>
    </source>
</evidence>
<evidence type="ECO:0000313" key="16">
    <source>
        <dbReference type="EMBL" id="KAB7496626.1"/>
    </source>
</evidence>
<dbReference type="EMBL" id="SEYY01021181">
    <property type="protein sequence ID" value="KAB7496626.1"/>
    <property type="molecule type" value="Genomic_DNA"/>
</dbReference>
<evidence type="ECO:0000256" key="7">
    <source>
        <dbReference type="ARBA" id="ARBA00023017"/>
    </source>
</evidence>
<evidence type="ECO:0000256" key="1">
    <source>
        <dbReference type="ARBA" id="ARBA00004430"/>
    </source>
</evidence>
<evidence type="ECO:0000259" key="14">
    <source>
        <dbReference type="Pfam" id="PF08393"/>
    </source>
</evidence>
<keyword evidence="7" id="KW-0243">Dynein</keyword>
<gene>
    <name evidence="16" type="primary">DNAH3_1</name>
    <name evidence="16" type="ORF">Anas_05153</name>
</gene>